<reference evidence="2 3" key="1">
    <citation type="submission" date="2019-03" db="EMBL/GenBank/DDBJ databases">
        <title>Genomic Encyclopedia of Type Strains, Phase III (KMG-III): the genomes of soil and plant-associated and newly described type strains.</title>
        <authorList>
            <person name="Whitman W."/>
        </authorList>
    </citation>
    <scope>NUCLEOTIDE SEQUENCE [LARGE SCALE GENOMIC DNA]</scope>
    <source>
        <strain evidence="2 3">CECT 8446</strain>
    </source>
</reference>
<evidence type="ECO:0000313" key="3">
    <source>
        <dbReference type="Proteomes" id="UP000294535"/>
    </source>
</evidence>
<evidence type="ECO:0000256" key="1">
    <source>
        <dbReference type="SAM" id="Phobius"/>
    </source>
</evidence>
<evidence type="ECO:0000313" key="2">
    <source>
        <dbReference type="EMBL" id="TDQ17015.1"/>
    </source>
</evidence>
<gene>
    <name evidence="2" type="ORF">DFQ04_1663</name>
</gene>
<feature type="transmembrane region" description="Helical" evidence="1">
    <location>
        <begin position="21"/>
        <end position="40"/>
    </location>
</feature>
<name>A0A4R6T731_9BACT</name>
<keyword evidence="3" id="KW-1185">Reference proteome</keyword>
<organism evidence="2 3">
    <name type="scientific">Algoriphagus boseongensis</name>
    <dbReference type="NCBI Taxonomy" id="1442587"/>
    <lineage>
        <taxon>Bacteria</taxon>
        <taxon>Pseudomonadati</taxon>
        <taxon>Bacteroidota</taxon>
        <taxon>Cytophagia</taxon>
        <taxon>Cytophagales</taxon>
        <taxon>Cyclobacteriaceae</taxon>
        <taxon>Algoriphagus</taxon>
    </lineage>
</organism>
<comment type="caution">
    <text evidence="2">The sequence shown here is derived from an EMBL/GenBank/DDBJ whole genome shotgun (WGS) entry which is preliminary data.</text>
</comment>
<sequence length="251" mass="29101">MLTFFRKIRQKLLSQNRVTRYLVYAIGEILLVVIGILIALQVNNWNEQRKAAIRWKTYQKRFIEDFEVILEDTENSILGNEKNLRNSILVKNALESKYLPDSSIINFETYLGQYHQYYMTMAPLSTYEEMISAGELNLIPSSKIRDAFSGLSGYRSFIIEVNKAYHDAEIMKTSEFQRYVRYTILNPGTDSSKVIPSYDFNSMAGDSVLINKVSRQSVAWNSILGMFKGYKMYVSAFRDSIQLNIEKIEIP</sequence>
<keyword evidence="1" id="KW-1133">Transmembrane helix</keyword>
<dbReference type="RefSeq" id="WP_133554653.1">
    <property type="nucleotide sequence ID" value="NZ_SNYF01000006.1"/>
</dbReference>
<dbReference type="EMBL" id="SNYF01000006">
    <property type="protein sequence ID" value="TDQ17015.1"/>
    <property type="molecule type" value="Genomic_DNA"/>
</dbReference>
<dbReference type="AlphaFoldDB" id="A0A4R6T731"/>
<keyword evidence="1" id="KW-0472">Membrane</keyword>
<proteinExistence type="predicted"/>
<keyword evidence="1" id="KW-0812">Transmembrane</keyword>
<accession>A0A4R6T731</accession>
<dbReference type="OrthoDB" id="823163at2"/>
<dbReference type="Proteomes" id="UP000294535">
    <property type="component" value="Unassembled WGS sequence"/>
</dbReference>
<protein>
    <submittedName>
        <fullName evidence="2">Uncharacterized protein</fullName>
    </submittedName>
</protein>